<evidence type="ECO:0000313" key="1">
    <source>
        <dbReference type="EMBL" id="PBD17391.1"/>
    </source>
</evidence>
<accession>A0A2A3JQC2</accession>
<reference evidence="1" key="1">
    <citation type="submission" date="2017-09" db="EMBL/GenBank/DDBJ databases">
        <title>Yangia sp. SAOS 153D whole genome sequencing.</title>
        <authorList>
            <person name="Verma A."/>
            <person name="Krishnamurthi S."/>
        </authorList>
    </citation>
    <scope>NUCLEOTIDE SEQUENCE [LARGE SCALE GENOMIC DNA]</scope>
    <source>
        <strain evidence="1">SAOS 153D</strain>
    </source>
</reference>
<name>A0A2A3JQC2_9RHOB</name>
<proteinExistence type="predicted"/>
<protein>
    <submittedName>
        <fullName evidence="1">Uncharacterized protein</fullName>
    </submittedName>
</protein>
<organism evidence="1">
    <name type="scientific">Alloyangia mangrovi</name>
    <dbReference type="NCBI Taxonomy" id="1779329"/>
    <lineage>
        <taxon>Bacteria</taxon>
        <taxon>Pseudomonadati</taxon>
        <taxon>Pseudomonadota</taxon>
        <taxon>Alphaproteobacteria</taxon>
        <taxon>Rhodobacterales</taxon>
        <taxon>Roseobacteraceae</taxon>
        <taxon>Alloyangia</taxon>
    </lineage>
</organism>
<dbReference type="EMBL" id="NTHN01000395">
    <property type="protein sequence ID" value="PBD17391.1"/>
    <property type="molecule type" value="Genomic_DNA"/>
</dbReference>
<dbReference type="AlphaFoldDB" id="A0A2A3JQC2"/>
<comment type="caution">
    <text evidence="1">The sequence shown here is derived from an EMBL/GenBank/DDBJ whole genome shotgun (WGS) entry which is preliminary data.</text>
</comment>
<gene>
    <name evidence="1" type="ORF">CLG85_20365</name>
</gene>
<sequence length="116" mass="12562">MSQKMLGVVLWSDQAAHKAVIWCEDHGELAFWHEPENGAHEGAALDAGDLVEFDMHDGENLRHASNPQRLEEKQFSGLVETLCSATGAPARGLAVPGVAGRVIAFPDPQRAERHVA</sequence>
<dbReference type="OrthoDB" id="7868545at2"/>